<organism evidence="1 2">
    <name type="scientific">Vaccinium darrowii</name>
    <dbReference type="NCBI Taxonomy" id="229202"/>
    <lineage>
        <taxon>Eukaryota</taxon>
        <taxon>Viridiplantae</taxon>
        <taxon>Streptophyta</taxon>
        <taxon>Embryophyta</taxon>
        <taxon>Tracheophyta</taxon>
        <taxon>Spermatophyta</taxon>
        <taxon>Magnoliopsida</taxon>
        <taxon>eudicotyledons</taxon>
        <taxon>Gunneridae</taxon>
        <taxon>Pentapetalae</taxon>
        <taxon>asterids</taxon>
        <taxon>Ericales</taxon>
        <taxon>Ericaceae</taxon>
        <taxon>Vaccinioideae</taxon>
        <taxon>Vaccinieae</taxon>
        <taxon>Vaccinium</taxon>
    </lineage>
</organism>
<dbReference type="EMBL" id="CM037162">
    <property type="protein sequence ID" value="KAH7863625.1"/>
    <property type="molecule type" value="Genomic_DNA"/>
</dbReference>
<accession>A0ACB7ZDE3</accession>
<sequence length="93" mass="10502">MSRKRRTKEEEKYLFACLTCFIQLQSIIVSVWIRIYHRACPSATGIASHISTTECPAVCQVYGWAMSDTRTCHPPNVCKQQSLGKGIRQTGHS</sequence>
<comment type="caution">
    <text evidence="1">The sequence shown here is derived from an EMBL/GenBank/DDBJ whole genome shotgun (WGS) entry which is preliminary data.</text>
</comment>
<protein>
    <submittedName>
        <fullName evidence="1">Uncharacterized protein</fullName>
    </submittedName>
</protein>
<evidence type="ECO:0000313" key="1">
    <source>
        <dbReference type="EMBL" id="KAH7863625.1"/>
    </source>
</evidence>
<keyword evidence="2" id="KW-1185">Reference proteome</keyword>
<evidence type="ECO:0000313" key="2">
    <source>
        <dbReference type="Proteomes" id="UP000828048"/>
    </source>
</evidence>
<name>A0ACB7ZDE3_9ERIC</name>
<dbReference type="Proteomes" id="UP000828048">
    <property type="component" value="Chromosome 12"/>
</dbReference>
<reference evidence="1 2" key="1">
    <citation type="journal article" date="2021" name="Hortic Res">
        <title>High-quality reference genome and annotation aids understanding of berry development for evergreen blueberry (Vaccinium darrowii).</title>
        <authorList>
            <person name="Yu J."/>
            <person name="Hulse-Kemp A.M."/>
            <person name="Babiker E."/>
            <person name="Staton M."/>
        </authorList>
    </citation>
    <scope>NUCLEOTIDE SEQUENCE [LARGE SCALE GENOMIC DNA]</scope>
    <source>
        <strain evidence="2">cv. NJ 8807/NJ 8810</strain>
        <tissue evidence="1">Young leaf</tissue>
    </source>
</reference>
<gene>
    <name evidence="1" type="ORF">Vadar_020036</name>
</gene>
<proteinExistence type="predicted"/>